<evidence type="ECO:0000313" key="2">
    <source>
        <dbReference type="Proteomes" id="UP000799302"/>
    </source>
</evidence>
<reference evidence="1" key="1">
    <citation type="journal article" date="2020" name="Stud. Mycol.">
        <title>101 Dothideomycetes genomes: a test case for predicting lifestyles and emergence of pathogens.</title>
        <authorList>
            <person name="Haridas S."/>
            <person name="Albert R."/>
            <person name="Binder M."/>
            <person name="Bloem J."/>
            <person name="Labutti K."/>
            <person name="Salamov A."/>
            <person name="Andreopoulos B."/>
            <person name="Baker S."/>
            <person name="Barry K."/>
            <person name="Bills G."/>
            <person name="Bluhm B."/>
            <person name="Cannon C."/>
            <person name="Castanera R."/>
            <person name="Culley D."/>
            <person name="Daum C."/>
            <person name="Ezra D."/>
            <person name="Gonzalez J."/>
            <person name="Henrissat B."/>
            <person name="Kuo A."/>
            <person name="Liang C."/>
            <person name="Lipzen A."/>
            <person name="Lutzoni F."/>
            <person name="Magnuson J."/>
            <person name="Mondo S."/>
            <person name="Nolan M."/>
            <person name="Ohm R."/>
            <person name="Pangilinan J."/>
            <person name="Park H.-J."/>
            <person name="Ramirez L."/>
            <person name="Alfaro M."/>
            <person name="Sun H."/>
            <person name="Tritt A."/>
            <person name="Yoshinaga Y."/>
            <person name="Zwiers L.-H."/>
            <person name="Turgeon B."/>
            <person name="Goodwin S."/>
            <person name="Spatafora J."/>
            <person name="Crous P."/>
            <person name="Grigoriev I."/>
        </authorList>
    </citation>
    <scope>NUCLEOTIDE SEQUENCE</scope>
    <source>
        <strain evidence="1">CBS 115976</strain>
    </source>
</reference>
<dbReference type="EMBL" id="MU004233">
    <property type="protein sequence ID" value="KAF2671161.1"/>
    <property type="molecule type" value="Genomic_DNA"/>
</dbReference>
<keyword evidence="2" id="KW-1185">Reference proteome</keyword>
<protein>
    <submittedName>
        <fullName evidence="1">Uncharacterized protein</fullName>
    </submittedName>
</protein>
<dbReference type="Proteomes" id="UP000799302">
    <property type="component" value="Unassembled WGS sequence"/>
</dbReference>
<sequence>MFNVRPQSPTLQQAREDLIHSLSRVQIRMSNGYIRRSSDSLEPQVISWERYTVNNYRRLRNRKYKRDDGARLRKRVLKRNHKRLGLSSKPFDGPVLDTKTSLPFSYEVRSTYDCVTVSVRYWGAEARGRTIGVFPPMPGKAILGGALAVGPSVTVILKVSPGAFAPGSVEAWKHDGAVGSFRFETFVDHKYIRIVLTGPDKEAKVLIDRESLQRVPNSRYSP</sequence>
<gene>
    <name evidence="1" type="ORF">BT63DRAFT_453547</name>
</gene>
<evidence type="ECO:0000313" key="1">
    <source>
        <dbReference type="EMBL" id="KAF2671161.1"/>
    </source>
</evidence>
<name>A0A6A6UHX8_9PEZI</name>
<accession>A0A6A6UHX8</accession>
<proteinExistence type="predicted"/>
<organism evidence="1 2">
    <name type="scientific">Microthyrium microscopicum</name>
    <dbReference type="NCBI Taxonomy" id="703497"/>
    <lineage>
        <taxon>Eukaryota</taxon>
        <taxon>Fungi</taxon>
        <taxon>Dikarya</taxon>
        <taxon>Ascomycota</taxon>
        <taxon>Pezizomycotina</taxon>
        <taxon>Dothideomycetes</taxon>
        <taxon>Dothideomycetes incertae sedis</taxon>
        <taxon>Microthyriales</taxon>
        <taxon>Microthyriaceae</taxon>
        <taxon>Microthyrium</taxon>
    </lineage>
</organism>
<dbReference type="AlphaFoldDB" id="A0A6A6UHX8"/>